<keyword evidence="8" id="KW-1278">Translocase</keyword>
<gene>
    <name evidence="14" type="ORF">QEG54_004701</name>
</gene>
<evidence type="ECO:0000256" key="5">
    <source>
        <dbReference type="ARBA" id="ARBA00022692"/>
    </source>
</evidence>
<organism evidence="14">
    <name type="scientific">Pluralibacter gergoviae</name>
    <name type="common">Enterobacter gergoviae</name>
    <dbReference type="NCBI Taxonomy" id="61647"/>
    <lineage>
        <taxon>Bacteria</taxon>
        <taxon>Pseudomonadati</taxon>
        <taxon>Pseudomonadota</taxon>
        <taxon>Gammaproteobacteria</taxon>
        <taxon>Enterobacterales</taxon>
        <taxon>Enterobacteriaceae</taxon>
        <taxon>Pluralibacter</taxon>
    </lineage>
</organism>
<dbReference type="GO" id="GO:0005886">
    <property type="term" value="C:plasma membrane"/>
    <property type="evidence" value="ECO:0007669"/>
    <property type="project" value="UniProtKB-SubCell"/>
</dbReference>
<keyword evidence="5 12" id="KW-0812">Transmembrane</keyword>
<proteinExistence type="predicted"/>
<evidence type="ECO:0000256" key="7">
    <source>
        <dbReference type="ARBA" id="ARBA00022840"/>
    </source>
</evidence>
<dbReference type="InterPro" id="IPR017871">
    <property type="entry name" value="ABC_transporter-like_CS"/>
</dbReference>
<evidence type="ECO:0000313" key="14">
    <source>
        <dbReference type="EMBL" id="EML1473887.1"/>
    </source>
</evidence>
<dbReference type="Pfam" id="PF00005">
    <property type="entry name" value="ABC_tran"/>
    <property type="match status" value="1"/>
</dbReference>
<feature type="domain" description="ABC transporter" evidence="13">
    <location>
        <begin position="2"/>
        <end position="255"/>
    </location>
</feature>
<keyword evidence="9" id="KW-0029">Amino-acid transport</keyword>
<evidence type="ECO:0000256" key="6">
    <source>
        <dbReference type="ARBA" id="ARBA00022741"/>
    </source>
</evidence>
<keyword evidence="6" id="KW-0547">Nucleotide-binding</keyword>
<evidence type="ECO:0000256" key="12">
    <source>
        <dbReference type="SAM" id="Phobius"/>
    </source>
</evidence>
<name>A0AAI9DLU7_PLUGE</name>
<evidence type="ECO:0000259" key="13">
    <source>
        <dbReference type="PROSITE" id="PS50893"/>
    </source>
</evidence>
<dbReference type="InterPro" id="IPR035906">
    <property type="entry name" value="MetI-like_sf"/>
</dbReference>
<evidence type="ECO:0000256" key="8">
    <source>
        <dbReference type="ARBA" id="ARBA00022967"/>
    </source>
</evidence>
<dbReference type="SUPFAM" id="SSF52540">
    <property type="entry name" value="P-loop containing nucleoside triphosphate hydrolases"/>
    <property type="match status" value="1"/>
</dbReference>
<reference evidence="14" key="1">
    <citation type="submission" date="2024-02" db="EMBL/GenBank/DDBJ databases">
        <authorList>
            <consortium name="Clinical and Environmental Microbiology Branch: Whole genome sequencing antimicrobial resistance pathogens in the healthcare setting"/>
        </authorList>
    </citation>
    <scope>NUCLEOTIDE SEQUENCE</scope>
    <source>
        <strain evidence="14">2021DK-00143</strain>
    </source>
</reference>
<evidence type="ECO:0000256" key="3">
    <source>
        <dbReference type="ARBA" id="ARBA00022448"/>
    </source>
</evidence>
<dbReference type="InterPro" id="IPR027417">
    <property type="entry name" value="P-loop_NTPase"/>
</dbReference>
<keyword evidence="4" id="KW-1003">Cell membrane</keyword>
<protein>
    <submittedName>
        <fullName evidence="14">ATP-binding cassette domain-containing protein</fullName>
    </submittedName>
</protein>
<keyword evidence="3" id="KW-0813">Transport</keyword>
<dbReference type="GO" id="GO:0005524">
    <property type="term" value="F:ATP binding"/>
    <property type="evidence" value="ECO:0007669"/>
    <property type="project" value="UniProtKB-KW"/>
</dbReference>
<dbReference type="PROSITE" id="PS00211">
    <property type="entry name" value="ABC_TRANSPORTER_1"/>
    <property type="match status" value="1"/>
</dbReference>
<comment type="caution">
    <text evidence="14">The sequence shown here is derived from an EMBL/GenBank/DDBJ whole genome shotgun (WGS) entry which is preliminary data.</text>
</comment>
<evidence type="ECO:0000256" key="2">
    <source>
        <dbReference type="ARBA" id="ARBA00004417"/>
    </source>
</evidence>
<dbReference type="PANTHER" id="PTHR43166:SF30">
    <property type="entry name" value="METHIONINE IMPORT ATP-BINDING PROTEIN METN"/>
    <property type="match status" value="1"/>
</dbReference>
<dbReference type="PANTHER" id="PTHR43166">
    <property type="entry name" value="AMINO ACID IMPORT ATP-BINDING PROTEIN"/>
    <property type="match status" value="1"/>
</dbReference>
<keyword evidence="10 12" id="KW-1133">Transmembrane helix</keyword>
<evidence type="ECO:0000256" key="11">
    <source>
        <dbReference type="ARBA" id="ARBA00023136"/>
    </source>
</evidence>
<dbReference type="Gene3D" id="3.40.50.300">
    <property type="entry name" value="P-loop containing nucleotide triphosphate hydrolases"/>
    <property type="match status" value="1"/>
</dbReference>
<dbReference type="InterPro" id="IPR003439">
    <property type="entry name" value="ABC_transporter-like_ATP-bd"/>
</dbReference>
<evidence type="ECO:0000256" key="1">
    <source>
        <dbReference type="ARBA" id="ARBA00004141"/>
    </source>
</evidence>
<evidence type="ECO:0000256" key="10">
    <source>
        <dbReference type="ARBA" id="ARBA00022989"/>
    </source>
</evidence>
<keyword evidence="7 14" id="KW-0067">ATP-binding</keyword>
<evidence type="ECO:0000256" key="4">
    <source>
        <dbReference type="ARBA" id="ARBA00022475"/>
    </source>
</evidence>
<dbReference type="InterPro" id="IPR050086">
    <property type="entry name" value="MetN_ABC_transporter-like"/>
</dbReference>
<dbReference type="InterPro" id="IPR003593">
    <property type="entry name" value="AAA+_ATPase"/>
</dbReference>
<dbReference type="AlphaFoldDB" id="A0AAI9DLU7"/>
<comment type="subcellular location">
    <subcellularLocation>
        <location evidence="2">Cell inner membrane</location>
        <topology evidence="2">Peripheral membrane protein</topology>
    </subcellularLocation>
    <subcellularLocation>
        <location evidence="1">Membrane</location>
        <topology evidence="1">Multi-pass membrane protein</topology>
    </subcellularLocation>
</comment>
<dbReference type="SUPFAM" id="SSF161098">
    <property type="entry name" value="MetI-like"/>
    <property type="match status" value="1"/>
</dbReference>
<dbReference type="GO" id="GO:0016887">
    <property type="term" value="F:ATP hydrolysis activity"/>
    <property type="evidence" value="ECO:0007669"/>
    <property type="project" value="InterPro"/>
</dbReference>
<dbReference type="Gene3D" id="1.10.3720.10">
    <property type="entry name" value="MetI-like"/>
    <property type="match status" value="1"/>
</dbReference>
<feature type="transmembrane region" description="Helical" evidence="12">
    <location>
        <begin position="255"/>
        <end position="274"/>
    </location>
</feature>
<dbReference type="GO" id="GO:0006865">
    <property type="term" value="P:amino acid transport"/>
    <property type="evidence" value="ECO:0007669"/>
    <property type="project" value="UniProtKB-KW"/>
</dbReference>
<dbReference type="EMBL" id="ABLOKC030000037">
    <property type="protein sequence ID" value="EML1473887.1"/>
    <property type="molecule type" value="Genomic_DNA"/>
</dbReference>
<dbReference type="SMART" id="SM00382">
    <property type="entry name" value="AAA"/>
    <property type="match status" value="1"/>
</dbReference>
<sequence>MIEIIGLNKTYPGAGQPALKEINLQIPAGTIFGILGRSGAGKSTLIRCLNLLERPTSGAILVNGCDIIGMNGAALREYRQRTGMIFQHFNLLHARTVAENIAVPLEIGRVAKAARRARVEELLALVGLQDKGEAYPSQLSGGQKQRVGIARALAARPSVLLCDEATSALDPQTTVSILDLLAEINRQLKLTIVLITHQLEVVKALLPEALPALLAGVTLTVIMLIGFSSMAGVIGGGGLGDLAIRYGYQRFNNRVMFGTIVLLIAMVQVVQMTGDRLVRRLAHRR</sequence>
<accession>A0AAI9DLU7</accession>
<feature type="transmembrane region" description="Helical" evidence="12">
    <location>
        <begin position="212"/>
        <end position="235"/>
    </location>
</feature>
<keyword evidence="11 12" id="KW-0472">Membrane</keyword>
<dbReference type="PROSITE" id="PS50893">
    <property type="entry name" value="ABC_TRANSPORTER_2"/>
    <property type="match status" value="1"/>
</dbReference>
<evidence type="ECO:0000256" key="9">
    <source>
        <dbReference type="ARBA" id="ARBA00022970"/>
    </source>
</evidence>